<keyword evidence="2" id="KW-1185">Reference proteome</keyword>
<gene>
    <name evidence="1" type="ORF">BT63DRAFT_460756</name>
</gene>
<evidence type="ECO:0000313" key="1">
    <source>
        <dbReference type="EMBL" id="KAF2663641.1"/>
    </source>
</evidence>
<sequence>MCLADYHVQEKKHHGMCFRFSFPLGDFKLANSGVVDWAAIPAICQKGLLQPDSKGKRKVIPDIFLKRHYTVLIKGEVEQFGSRCLLLNDNRHFKKETTTVVLYHKDCTEQHQSMTSSGRNVLPGDVLIKCYGAALNIIQMRKIPLDPKAYRYIFGENGIVNLRALDLPAMTAAQIMEEFNKLIADPGIAYAMSIEEAAAQAEAEKQAREVTAQTMMELSRNLR</sequence>
<name>A0A6A6TWD0_9PEZI</name>
<dbReference type="Proteomes" id="UP000799302">
    <property type="component" value="Unassembled WGS sequence"/>
</dbReference>
<proteinExistence type="predicted"/>
<accession>A0A6A6TWD0</accession>
<protein>
    <submittedName>
        <fullName evidence="1">Uncharacterized protein</fullName>
    </submittedName>
</protein>
<dbReference type="AlphaFoldDB" id="A0A6A6TWD0"/>
<reference evidence="1" key="1">
    <citation type="journal article" date="2020" name="Stud. Mycol.">
        <title>101 Dothideomycetes genomes: a test case for predicting lifestyles and emergence of pathogens.</title>
        <authorList>
            <person name="Haridas S."/>
            <person name="Albert R."/>
            <person name="Binder M."/>
            <person name="Bloem J."/>
            <person name="Labutti K."/>
            <person name="Salamov A."/>
            <person name="Andreopoulos B."/>
            <person name="Baker S."/>
            <person name="Barry K."/>
            <person name="Bills G."/>
            <person name="Bluhm B."/>
            <person name="Cannon C."/>
            <person name="Castanera R."/>
            <person name="Culley D."/>
            <person name="Daum C."/>
            <person name="Ezra D."/>
            <person name="Gonzalez J."/>
            <person name="Henrissat B."/>
            <person name="Kuo A."/>
            <person name="Liang C."/>
            <person name="Lipzen A."/>
            <person name="Lutzoni F."/>
            <person name="Magnuson J."/>
            <person name="Mondo S."/>
            <person name="Nolan M."/>
            <person name="Ohm R."/>
            <person name="Pangilinan J."/>
            <person name="Park H.-J."/>
            <person name="Ramirez L."/>
            <person name="Alfaro M."/>
            <person name="Sun H."/>
            <person name="Tritt A."/>
            <person name="Yoshinaga Y."/>
            <person name="Zwiers L.-H."/>
            <person name="Turgeon B."/>
            <person name="Goodwin S."/>
            <person name="Spatafora J."/>
            <person name="Crous P."/>
            <person name="Grigoriev I."/>
        </authorList>
    </citation>
    <scope>NUCLEOTIDE SEQUENCE</scope>
    <source>
        <strain evidence="1">CBS 115976</strain>
    </source>
</reference>
<dbReference type="EMBL" id="MU004244">
    <property type="protein sequence ID" value="KAF2663641.1"/>
    <property type="molecule type" value="Genomic_DNA"/>
</dbReference>
<organism evidence="1 2">
    <name type="scientific">Microthyrium microscopicum</name>
    <dbReference type="NCBI Taxonomy" id="703497"/>
    <lineage>
        <taxon>Eukaryota</taxon>
        <taxon>Fungi</taxon>
        <taxon>Dikarya</taxon>
        <taxon>Ascomycota</taxon>
        <taxon>Pezizomycotina</taxon>
        <taxon>Dothideomycetes</taxon>
        <taxon>Dothideomycetes incertae sedis</taxon>
        <taxon>Microthyriales</taxon>
        <taxon>Microthyriaceae</taxon>
        <taxon>Microthyrium</taxon>
    </lineage>
</organism>
<evidence type="ECO:0000313" key="2">
    <source>
        <dbReference type="Proteomes" id="UP000799302"/>
    </source>
</evidence>